<dbReference type="Proteomes" id="UP000030661">
    <property type="component" value="Unassembled WGS sequence"/>
</dbReference>
<dbReference type="EMBL" id="DF820463">
    <property type="protein sequence ID" value="GAK55043.1"/>
    <property type="molecule type" value="Genomic_DNA"/>
</dbReference>
<keyword evidence="2" id="KW-1185">Reference proteome</keyword>
<evidence type="ECO:0000313" key="2">
    <source>
        <dbReference type="Proteomes" id="UP000030661"/>
    </source>
</evidence>
<organism evidence="1">
    <name type="scientific">Vecturithrix granuli</name>
    <dbReference type="NCBI Taxonomy" id="1499967"/>
    <lineage>
        <taxon>Bacteria</taxon>
        <taxon>Candidatus Moduliflexota</taxon>
        <taxon>Candidatus Vecturitrichia</taxon>
        <taxon>Candidatus Vecturitrichales</taxon>
        <taxon>Candidatus Vecturitrichaceae</taxon>
        <taxon>Candidatus Vecturithrix</taxon>
    </lineage>
</organism>
<evidence type="ECO:0000313" key="1">
    <source>
        <dbReference type="EMBL" id="GAK55043.1"/>
    </source>
</evidence>
<gene>
    <name evidence="1" type="ORF">U27_01874</name>
</gene>
<sequence>MAVITIFKNEQITVYYYPEEKIIHHVMHKYTYGQTFRDALMAGAEAMKTYGAHKWLSDDRNNPVLSPEDQKWGIEVWEPQVIEAGWKYWAIVQPEHVIAKWRMLKLAEMYSKKGITVQLFTDPEEGMKWLESQ</sequence>
<dbReference type="HOGENOM" id="CLU_128678_2_1_0"/>
<dbReference type="AlphaFoldDB" id="A0A0S6WAB2"/>
<dbReference type="STRING" id="1499967.U27_01874"/>
<accession>A0A0S6WAB2</accession>
<protein>
    <recommendedName>
        <fullName evidence="3">STAS/SEC14 domain-containing protein</fullName>
    </recommendedName>
</protein>
<reference evidence="1" key="1">
    <citation type="journal article" date="2015" name="PeerJ">
        <title>First genomic representation of candidate bacterial phylum KSB3 points to enhanced environmental sensing as a trigger of wastewater bulking.</title>
        <authorList>
            <person name="Sekiguchi Y."/>
            <person name="Ohashi A."/>
            <person name="Parks D.H."/>
            <person name="Yamauchi T."/>
            <person name="Tyson G.W."/>
            <person name="Hugenholtz P."/>
        </authorList>
    </citation>
    <scope>NUCLEOTIDE SEQUENCE [LARGE SCALE GENOMIC DNA]</scope>
</reference>
<evidence type="ECO:0008006" key="3">
    <source>
        <dbReference type="Google" id="ProtNLM"/>
    </source>
</evidence>
<name>A0A0S6WAB2_VECG1</name>
<proteinExistence type="predicted"/>
<dbReference type="eggNOG" id="ENOG5032YF7">
    <property type="taxonomic scope" value="Bacteria"/>
</dbReference>